<name>A0A0M7BDC5_9RHOB</name>
<protein>
    <submittedName>
        <fullName evidence="2">Putative DNA-binding protein with PD1-like DNA-binding motif</fullName>
    </submittedName>
</protein>
<dbReference type="PIRSF" id="PIRSF016702">
    <property type="entry name" value="DNA_bp_PD1"/>
    <property type="match status" value="1"/>
</dbReference>
<feature type="domain" description="PPC" evidence="1">
    <location>
        <begin position="8"/>
        <end position="143"/>
    </location>
</feature>
<dbReference type="GO" id="GO:0003677">
    <property type="term" value="F:DNA binding"/>
    <property type="evidence" value="ECO:0007669"/>
    <property type="project" value="UniProtKB-KW"/>
</dbReference>
<dbReference type="PROSITE" id="PS51742">
    <property type="entry name" value="PPC"/>
    <property type="match status" value="1"/>
</dbReference>
<dbReference type="STRING" id="313367.JSE7799_03544"/>
<keyword evidence="3" id="KW-1185">Reference proteome</keyword>
<dbReference type="EMBL" id="CYPR01000231">
    <property type="protein sequence ID" value="CUH40807.1"/>
    <property type="molecule type" value="Genomic_DNA"/>
</dbReference>
<dbReference type="CDD" id="cd11378">
    <property type="entry name" value="DUF296"/>
    <property type="match status" value="1"/>
</dbReference>
<dbReference type="PANTHER" id="PTHR34988:SF1">
    <property type="entry name" value="DNA-BINDING PROTEIN"/>
    <property type="match status" value="1"/>
</dbReference>
<accession>A0A0M7BDC5</accession>
<organism evidence="2 3">
    <name type="scientific">Jannaschia seosinensis</name>
    <dbReference type="NCBI Taxonomy" id="313367"/>
    <lineage>
        <taxon>Bacteria</taxon>
        <taxon>Pseudomonadati</taxon>
        <taxon>Pseudomonadota</taxon>
        <taxon>Alphaproteobacteria</taxon>
        <taxon>Rhodobacterales</taxon>
        <taxon>Roseobacteraceae</taxon>
        <taxon>Jannaschia</taxon>
    </lineage>
</organism>
<dbReference type="PANTHER" id="PTHR34988">
    <property type="entry name" value="PROTEIN, PUTATIVE-RELATED"/>
    <property type="match status" value="1"/>
</dbReference>
<dbReference type="Gene3D" id="3.30.1330.80">
    <property type="entry name" value="Hypothetical protein, similar to alpha- acetolactate decarboxylase, domain 2"/>
    <property type="match status" value="1"/>
</dbReference>
<dbReference type="InterPro" id="IPR025707">
    <property type="entry name" value="DNA_bp_PD1"/>
</dbReference>
<proteinExistence type="predicted"/>
<dbReference type="SUPFAM" id="SSF117856">
    <property type="entry name" value="AF0104/ALDC/Ptd012-like"/>
    <property type="match status" value="1"/>
</dbReference>
<reference evidence="2 3" key="1">
    <citation type="submission" date="2015-09" db="EMBL/GenBank/DDBJ databases">
        <authorList>
            <person name="Jackson K.R."/>
            <person name="Lunt B.L."/>
            <person name="Fisher J.N.B."/>
            <person name="Gardner A.V."/>
            <person name="Bailey M.E."/>
            <person name="Deus L.M."/>
            <person name="Earl A.S."/>
            <person name="Gibby P.D."/>
            <person name="Hartmann K.A."/>
            <person name="Liu J.E."/>
            <person name="Manci A.M."/>
            <person name="Nielsen D.A."/>
            <person name="Solomon M.B."/>
            <person name="Breakwell D.P."/>
            <person name="Burnett S.H."/>
            <person name="Grose J.H."/>
        </authorList>
    </citation>
    <scope>NUCLEOTIDE SEQUENCE [LARGE SCALE GENOMIC DNA]</scope>
    <source>
        <strain evidence="2 3">CECT 7799</strain>
    </source>
</reference>
<dbReference type="Pfam" id="PF03479">
    <property type="entry name" value="PCC"/>
    <property type="match status" value="1"/>
</dbReference>
<sequence length="143" mass="15664">MHVKQTQTASMRQFVVVLGTDEEAGACLLDVARAHSIVGAEFAGLGALWDVTLGFFDTTREDYDRIHLDEQVEVVSLVGNFATEDGAARLHPHVVVSRRDGTAWGGHLLEAHVRPTLEVIVTELPEELQRRADPETGLPLLSI</sequence>
<dbReference type="OrthoDB" id="9798999at2"/>
<evidence type="ECO:0000259" key="1">
    <source>
        <dbReference type="PROSITE" id="PS51742"/>
    </source>
</evidence>
<gene>
    <name evidence="2" type="ORF">JSE7799_03544</name>
</gene>
<dbReference type="InterPro" id="IPR005175">
    <property type="entry name" value="PPC_dom"/>
</dbReference>
<evidence type="ECO:0000313" key="2">
    <source>
        <dbReference type="EMBL" id="CUH40807.1"/>
    </source>
</evidence>
<keyword evidence="2" id="KW-0238">DNA-binding</keyword>
<dbReference type="Proteomes" id="UP000049455">
    <property type="component" value="Unassembled WGS sequence"/>
</dbReference>
<evidence type="ECO:0000313" key="3">
    <source>
        <dbReference type="Proteomes" id="UP000049455"/>
    </source>
</evidence>
<dbReference type="AlphaFoldDB" id="A0A0M7BDC5"/>